<gene>
    <name evidence="2" type="ORF">ACFQL7_28445</name>
</gene>
<sequence length="207" mass="22317">MSRRVPLSLGLVCLLVLAGCSGFGGSLRTSPSPTISPADVPTDRTPTTPQNQLAPGVLPSGVYNASALAAVHNRTLTNTSFTIRTNVTVTSPNGTVVTSYRSVSRINTTRPRRDVGQTRYRTAPVYVQGFPRSLLKRGRAQTSRCNGIRSPTTPPRLKNVTGKLTRVQHSSRPASETSSQRYSALENVTGQCCTASLLPSRQRHLCR</sequence>
<feature type="region of interest" description="Disordered" evidence="1">
    <location>
        <begin position="28"/>
        <end position="52"/>
    </location>
</feature>
<dbReference type="Proteomes" id="UP001596417">
    <property type="component" value="Unassembled WGS sequence"/>
</dbReference>
<dbReference type="AlphaFoldDB" id="A0ABD5YZX0"/>
<comment type="caution">
    <text evidence="2">The sequence shown here is derived from an EMBL/GenBank/DDBJ whole genome shotgun (WGS) entry which is preliminary data.</text>
</comment>
<accession>A0ABD5YZX0</accession>
<proteinExistence type="predicted"/>
<evidence type="ECO:0000256" key="1">
    <source>
        <dbReference type="SAM" id="MobiDB-lite"/>
    </source>
</evidence>
<keyword evidence="3" id="KW-1185">Reference proteome</keyword>
<organism evidence="2 3">
    <name type="scientific">Halocatena marina</name>
    <dbReference type="NCBI Taxonomy" id="2934937"/>
    <lineage>
        <taxon>Archaea</taxon>
        <taxon>Methanobacteriati</taxon>
        <taxon>Methanobacteriota</taxon>
        <taxon>Stenosarchaea group</taxon>
        <taxon>Halobacteria</taxon>
        <taxon>Halobacteriales</taxon>
        <taxon>Natronomonadaceae</taxon>
        <taxon>Halocatena</taxon>
    </lineage>
</organism>
<evidence type="ECO:0000313" key="2">
    <source>
        <dbReference type="EMBL" id="MFC7193335.1"/>
    </source>
</evidence>
<protein>
    <submittedName>
        <fullName evidence="2">Uncharacterized protein</fullName>
    </submittedName>
</protein>
<name>A0ABD5YZX0_9EURY</name>
<dbReference type="EMBL" id="JBHTAX010000008">
    <property type="protein sequence ID" value="MFC7193335.1"/>
    <property type="molecule type" value="Genomic_DNA"/>
</dbReference>
<reference evidence="2 3" key="1">
    <citation type="journal article" date="2019" name="Int. J. Syst. Evol. Microbiol.">
        <title>The Global Catalogue of Microorganisms (GCM) 10K type strain sequencing project: providing services to taxonomists for standard genome sequencing and annotation.</title>
        <authorList>
            <consortium name="The Broad Institute Genomics Platform"/>
            <consortium name="The Broad Institute Genome Sequencing Center for Infectious Disease"/>
            <person name="Wu L."/>
            <person name="Ma J."/>
        </authorList>
    </citation>
    <scope>NUCLEOTIDE SEQUENCE [LARGE SCALE GENOMIC DNA]</scope>
    <source>
        <strain evidence="2 3">RDMS1</strain>
    </source>
</reference>
<dbReference type="RefSeq" id="WP_390207139.1">
    <property type="nucleotide sequence ID" value="NZ_JBHSZC010000007.1"/>
</dbReference>
<evidence type="ECO:0000313" key="3">
    <source>
        <dbReference type="Proteomes" id="UP001596417"/>
    </source>
</evidence>
<dbReference type="PROSITE" id="PS51257">
    <property type="entry name" value="PROKAR_LIPOPROTEIN"/>
    <property type="match status" value="1"/>
</dbReference>